<accession>A0A1Q5P3L7</accession>
<name>A0A1Q5P3L7_9BACI</name>
<protein>
    <submittedName>
        <fullName evidence="1">Uncharacterized protein</fullName>
    </submittedName>
</protein>
<sequence>MKLSGVEKAHALFNHKVEYSFRVEANGFYDLHIEASSDSDWGKKGNESNLLLVEVIGEQDIAFKYTIVTYMGDNPYIYSLYLGFLHEGNYKVKISNKEVAVYKRTVVTIHNVTCSESKLSTRETLVYEHAPVLYGRNHFSHYDNCYTDTPLALLYSITEVQNETITIDYHYIFSHEDEGTPGQLLMAKWGRTLDIEWCYGVTLNSKTSEIIEAKYQGPHHEVRTFTGQYALNSKRPILQTRTTNGNFDHVINSEYCFSIAPEIEWNPHTDSREWFMKERPDINLIMIKEAERQLVENSAPMNQIVSPTNYLYAYCYTSSEATNNVIDFTYQLRGKNVSSSFDFHDPVYGFGSYSDTYPNFTIAFEVDEVQKCLPTMHVRLLQGEKMIINKIEFFSLREDGVLDLVYKIESPFMLTKENSIIPIGGISNE</sequence>
<dbReference type="EMBL" id="MRWQ01000006">
    <property type="protein sequence ID" value="OKL36850.1"/>
    <property type="molecule type" value="Genomic_DNA"/>
</dbReference>
<keyword evidence="2" id="KW-1185">Reference proteome</keyword>
<comment type="caution">
    <text evidence="1">The sequence shown here is derived from an EMBL/GenBank/DDBJ whole genome shotgun (WGS) entry which is preliminary data.</text>
</comment>
<proteinExistence type="predicted"/>
<organism evidence="1 2">
    <name type="scientific">Domibacillus mangrovi</name>
    <dbReference type="NCBI Taxonomy" id="1714354"/>
    <lineage>
        <taxon>Bacteria</taxon>
        <taxon>Bacillati</taxon>
        <taxon>Bacillota</taxon>
        <taxon>Bacilli</taxon>
        <taxon>Bacillales</taxon>
        <taxon>Bacillaceae</taxon>
        <taxon>Domibacillus</taxon>
    </lineage>
</organism>
<dbReference type="OrthoDB" id="9807465at2"/>
<reference evidence="1 2" key="1">
    <citation type="submission" date="2016-12" db="EMBL/GenBank/DDBJ databases">
        <title>Domibacillus sp. SAOS 44 whole genome sequencing.</title>
        <authorList>
            <person name="Verma A."/>
            <person name="Krishnamurthi S."/>
        </authorList>
    </citation>
    <scope>NUCLEOTIDE SEQUENCE [LARGE SCALE GENOMIC DNA]</scope>
    <source>
        <strain evidence="1 2">SAOS 44</strain>
    </source>
</reference>
<gene>
    <name evidence="1" type="ORF">BLL40_09000</name>
</gene>
<dbReference type="Proteomes" id="UP000186524">
    <property type="component" value="Unassembled WGS sequence"/>
</dbReference>
<dbReference type="RefSeq" id="WP_073711573.1">
    <property type="nucleotide sequence ID" value="NZ_MRWQ01000006.1"/>
</dbReference>
<dbReference type="STRING" id="1714354.BLL40_09000"/>
<dbReference type="AlphaFoldDB" id="A0A1Q5P3L7"/>
<evidence type="ECO:0000313" key="1">
    <source>
        <dbReference type="EMBL" id="OKL36850.1"/>
    </source>
</evidence>
<evidence type="ECO:0000313" key="2">
    <source>
        <dbReference type="Proteomes" id="UP000186524"/>
    </source>
</evidence>